<feature type="compositionally biased region" description="Polar residues" evidence="2">
    <location>
        <begin position="411"/>
        <end position="421"/>
    </location>
</feature>
<dbReference type="InterPro" id="IPR051023">
    <property type="entry name" value="PP2A_Regulatory_Subunit_A"/>
</dbReference>
<dbReference type="SUPFAM" id="SSF48371">
    <property type="entry name" value="ARM repeat"/>
    <property type="match status" value="1"/>
</dbReference>
<evidence type="ECO:0000313" key="3">
    <source>
        <dbReference type="EMBL" id="KAJ2843689.1"/>
    </source>
</evidence>
<dbReference type="InterPro" id="IPR011989">
    <property type="entry name" value="ARM-like"/>
</dbReference>
<reference evidence="3" key="1">
    <citation type="submission" date="2022-07" db="EMBL/GenBank/DDBJ databases">
        <title>Phylogenomic reconstructions and comparative analyses of Kickxellomycotina fungi.</title>
        <authorList>
            <person name="Reynolds N.K."/>
            <person name="Stajich J.E."/>
            <person name="Barry K."/>
            <person name="Grigoriev I.V."/>
            <person name="Crous P."/>
            <person name="Smith M.E."/>
        </authorList>
    </citation>
    <scope>NUCLEOTIDE SEQUENCE</scope>
    <source>
        <strain evidence="3">NRRL 1566</strain>
    </source>
</reference>
<evidence type="ECO:0000256" key="1">
    <source>
        <dbReference type="ARBA" id="ARBA00022737"/>
    </source>
</evidence>
<dbReference type="AlphaFoldDB" id="A0A9W8IA56"/>
<dbReference type="PANTHER" id="PTHR10648:SF1">
    <property type="entry name" value="SERINE_THREONINE-PROTEIN PHOSPHATASE 4 REGULATORY SUBUNIT 1"/>
    <property type="match status" value="1"/>
</dbReference>
<dbReference type="GO" id="GO:0005737">
    <property type="term" value="C:cytoplasm"/>
    <property type="evidence" value="ECO:0007669"/>
    <property type="project" value="TreeGrafter"/>
</dbReference>
<dbReference type="InterPro" id="IPR016024">
    <property type="entry name" value="ARM-type_fold"/>
</dbReference>
<accession>A0A9W8IA56</accession>
<keyword evidence="1" id="KW-0677">Repeat</keyword>
<dbReference type="EMBL" id="JANBUW010001323">
    <property type="protein sequence ID" value="KAJ2843689.1"/>
    <property type="molecule type" value="Genomic_DNA"/>
</dbReference>
<feature type="non-terminal residue" evidence="3">
    <location>
        <position position="1"/>
    </location>
</feature>
<evidence type="ECO:0000256" key="2">
    <source>
        <dbReference type="SAM" id="MobiDB-lite"/>
    </source>
</evidence>
<name>A0A9W8IA56_9FUNG</name>
<organism evidence="3 4">
    <name type="scientific">Coemansia brasiliensis</name>
    <dbReference type="NCBI Taxonomy" id="2650707"/>
    <lineage>
        <taxon>Eukaryota</taxon>
        <taxon>Fungi</taxon>
        <taxon>Fungi incertae sedis</taxon>
        <taxon>Zoopagomycota</taxon>
        <taxon>Kickxellomycotina</taxon>
        <taxon>Kickxellomycetes</taxon>
        <taxon>Kickxellales</taxon>
        <taxon>Kickxellaceae</taxon>
        <taxon>Coemansia</taxon>
    </lineage>
</organism>
<feature type="compositionally biased region" description="Low complexity" evidence="2">
    <location>
        <begin position="229"/>
        <end position="241"/>
    </location>
</feature>
<keyword evidence="4" id="KW-1185">Reference proteome</keyword>
<dbReference type="OrthoDB" id="340346at2759"/>
<proteinExistence type="predicted"/>
<feature type="compositionally biased region" description="Pro residues" evidence="2">
    <location>
        <begin position="357"/>
        <end position="366"/>
    </location>
</feature>
<sequence>HDGQQWRTRELMAAQLVKLCHLFPASIVVGSLLPQAVSWAHDPVAGVRAAVAPAFPIVFELTKLDPSTQVRFFETVISFSHAASFRGRLFFIEICSALLAHDQDPDSDPVDFDQFFLPSLAALAADRVANVRIALARLVRRMLENRMRRQSISATLADMWVPPTLPQPVGGSDTATHASETENGWVDMHENDTSKRQSAVAVAAAARRKSSAGSTNNRRMQSRRRSNTRDSIASNASSSKSSDIDKKHKGHRSLGSITRRARRNTTPMRAHLLATMVQQLAKDTDRDVLDLVRDLPGLPLTTAAIIPTVPEHNNSSTEQHVANDSAVSVENTSNAESDIVAAKSDNEEMSSMIKAFPHPPPSPPLAPSKVHQSSDKLDSNADDSADNEQDALDELLSSYERDDDQLPSAVSAISQPLSHNN</sequence>
<dbReference type="Proteomes" id="UP001139887">
    <property type="component" value="Unassembled WGS sequence"/>
</dbReference>
<evidence type="ECO:0000313" key="4">
    <source>
        <dbReference type="Proteomes" id="UP001139887"/>
    </source>
</evidence>
<feature type="compositionally biased region" description="Low complexity" evidence="2">
    <location>
        <begin position="196"/>
        <end position="219"/>
    </location>
</feature>
<feature type="compositionally biased region" description="Acidic residues" evidence="2">
    <location>
        <begin position="380"/>
        <end position="393"/>
    </location>
</feature>
<feature type="region of interest" description="Disordered" evidence="2">
    <location>
        <begin position="310"/>
        <end position="421"/>
    </location>
</feature>
<dbReference type="Gene3D" id="1.25.10.10">
    <property type="entry name" value="Leucine-rich Repeat Variant"/>
    <property type="match status" value="1"/>
</dbReference>
<dbReference type="GO" id="GO:0019888">
    <property type="term" value="F:protein phosphatase regulator activity"/>
    <property type="evidence" value="ECO:0007669"/>
    <property type="project" value="TreeGrafter"/>
</dbReference>
<protein>
    <submittedName>
        <fullName evidence="3">Uncharacterized protein</fullName>
    </submittedName>
</protein>
<gene>
    <name evidence="3" type="ORF">IWW36_005467</name>
</gene>
<feature type="region of interest" description="Disordered" evidence="2">
    <location>
        <begin position="192"/>
        <end position="266"/>
    </location>
</feature>
<comment type="caution">
    <text evidence="3">The sequence shown here is derived from an EMBL/GenBank/DDBJ whole genome shotgun (WGS) entry which is preliminary data.</text>
</comment>
<feature type="compositionally biased region" description="Polar residues" evidence="2">
    <location>
        <begin position="311"/>
        <end position="336"/>
    </location>
</feature>
<dbReference type="PANTHER" id="PTHR10648">
    <property type="entry name" value="SERINE/THREONINE-PROTEIN PHOSPHATASE PP2A 65 KDA REGULATORY SUBUNIT"/>
    <property type="match status" value="1"/>
</dbReference>